<dbReference type="Proteomes" id="UP000800036">
    <property type="component" value="Unassembled WGS sequence"/>
</dbReference>
<protein>
    <submittedName>
        <fullName evidence="1">Uncharacterized protein</fullName>
    </submittedName>
</protein>
<reference evidence="1" key="1">
    <citation type="journal article" date="2020" name="Stud. Mycol.">
        <title>101 Dothideomycetes genomes: a test case for predicting lifestyles and emergence of pathogens.</title>
        <authorList>
            <person name="Haridas S."/>
            <person name="Albert R."/>
            <person name="Binder M."/>
            <person name="Bloem J."/>
            <person name="Labutti K."/>
            <person name="Salamov A."/>
            <person name="Andreopoulos B."/>
            <person name="Baker S."/>
            <person name="Barry K."/>
            <person name="Bills G."/>
            <person name="Bluhm B."/>
            <person name="Cannon C."/>
            <person name="Castanera R."/>
            <person name="Culley D."/>
            <person name="Daum C."/>
            <person name="Ezra D."/>
            <person name="Gonzalez J."/>
            <person name="Henrissat B."/>
            <person name="Kuo A."/>
            <person name="Liang C."/>
            <person name="Lipzen A."/>
            <person name="Lutzoni F."/>
            <person name="Magnuson J."/>
            <person name="Mondo S."/>
            <person name="Nolan M."/>
            <person name="Ohm R."/>
            <person name="Pangilinan J."/>
            <person name="Park H.-J."/>
            <person name="Ramirez L."/>
            <person name="Alfaro M."/>
            <person name="Sun H."/>
            <person name="Tritt A."/>
            <person name="Yoshinaga Y."/>
            <person name="Zwiers L.-H."/>
            <person name="Turgeon B."/>
            <person name="Goodwin S."/>
            <person name="Spatafora J."/>
            <person name="Crous P."/>
            <person name="Grigoriev I."/>
        </authorList>
    </citation>
    <scope>NUCLEOTIDE SEQUENCE</scope>
    <source>
        <strain evidence="1">CBS 107.79</strain>
    </source>
</reference>
<proteinExistence type="predicted"/>
<evidence type="ECO:0000313" key="2">
    <source>
        <dbReference type="Proteomes" id="UP000800036"/>
    </source>
</evidence>
<gene>
    <name evidence="1" type="ORF">BU23DRAFT_639424</name>
</gene>
<keyword evidence="2" id="KW-1185">Reference proteome</keyword>
<organism evidence="1 2">
    <name type="scientific">Bimuria novae-zelandiae CBS 107.79</name>
    <dbReference type="NCBI Taxonomy" id="1447943"/>
    <lineage>
        <taxon>Eukaryota</taxon>
        <taxon>Fungi</taxon>
        <taxon>Dikarya</taxon>
        <taxon>Ascomycota</taxon>
        <taxon>Pezizomycotina</taxon>
        <taxon>Dothideomycetes</taxon>
        <taxon>Pleosporomycetidae</taxon>
        <taxon>Pleosporales</taxon>
        <taxon>Massarineae</taxon>
        <taxon>Didymosphaeriaceae</taxon>
        <taxon>Bimuria</taxon>
    </lineage>
</organism>
<dbReference type="EMBL" id="ML976679">
    <property type="protein sequence ID" value="KAF1973667.1"/>
    <property type="molecule type" value="Genomic_DNA"/>
</dbReference>
<accession>A0A6A5VJW8</accession>
<evidence type="ECO:0000313" key="1">
    <source>
        <dbReference type="EMBL" id="KAF1973667.1"/>
    </source>
</evidence>
<name>A0A6A5VJW8_9PLEO</name>
<dbReference type="AlphaFoldDB" id="A0A6A5VJW8"/>
<sequence>MNINLGRWTHSCFRLSRCWGAIPNSVSLIVSSHTAVCRVGLCYVKVSCSFTCRVQELATRVHFCLRVRVHRQLHAQPYPQCS</sequence>